<evidence type="ECO:0000256" key="1">
    <source>
        <dbReference type="SAM" id="MobiDB-lite"/>
    </source>
</evidence>
<protein>
    <submittedName>
        <fullName evidence="2">Uncharacterized protein</fullName>
    </submittedName>
</protein>
<evidence type="ECO:0000313" key="2">
    <source>
        <dbReference type="EMBL" id="KAJ1082766.1"/>
    </source>
</evidence>
<gene>
    <name evidence="2" type="ORF">NDU88_002931</name>
</gene>
<reference evidence="2" key="1">
    <citation type="journal article" date="2022" name="bioRxiv">
        <title>Sequencing and chromosome-scale assembly of the giantPleurodeles waltlgenome.</title>
        <authorList>
            <person name="Brown T."/>
            <person name="Elewa A."/>
            <person name="Iarovenko S."/>
            <person name="Subramanian E."/>
            <person name="Araus A.J."/>
            <person name="Petzold A."/>
            <person name="Susuki M."/>
            <person name="Suzuki K.-i.T."/>
            <person name="Hayashi T."/>
            <person name="Toyoda A."/>
            <person name="Oliveira C."/>
            <person name="Osipova E."/>
            <person name="Leigh N.D."/>
            <person name="Simon A."/>
            <person name="Yun M.H."/>
        </authorList>
    </citation>
    <scope>NUCLEOTIDE SEQUENCE</scope>
    <source>
        <strain evidence="2">20211129_DDA</strain>
        <tissue evidence="2">Liver</tissue>
    </source>
</reference>
<dbReference type="EMBL" id="JANPWB010000016">
    <property type="protein sequence ID" value="KAJ1082766.1"/>
    <property type="molecule type" value="Genomic_DNA"/>
</dbReference>
<feature type="region of interest" description="Disordered" evidence="1">
    <location>
        <begin position="28"/>
        <end position="52"/>
    </location>
</feature>
<sequence length="85" mass="8812">MSRARRVAAGGRGVGRIGAVAHVGKQGAQRLSARTSESGRRAVKQAQLPLESTSAHRAAILEEMGLRGTNKMVAPSGKAIKLSGH</sequence>
<comment type="caution">
    <text evidence="2">The sequence shown here is derived from an EMBL/GenBank/DDBJ whole genome shotgun (WGS) entry which is preliminary data.</text>
</comment>
<organism evidence="2 3">
    <name type="scientific">Pleurodeles waltl</name>
    <name type="common">Iberian ribbed newt</name>
    <dbReference type="NCBI Taxonomy" id="8319"/>
    <lineage>
        <taxon>Eukaryota</taxon>
        <taxon>Metazoa</taxon>
        <taxon>Chordata</taxon>
        <taxon>Craniata</taxon>
        <taxon>Vertebrata</taxon>
        <taxon>Euteleostomi</taxon>
        <taxon>Amphibia</taxon>
        <taxon>Batrachia</taxon>
        <taxon>Caudata</taxon>
        <taxon>Salamandroidea</taxon>
        <taxon>Salamandridae</taxon>
        <taxon>Pleurodelinae</taxon>
        <taxon>Pleurodeles</taxon>
    </lineage>
</organism>
<evidence type="ECO:0000313" key="3">
    <source>
        <dbReference type="Proteomes" id="UP001066276"/>
    </source>
</evidence>
<dbReference type="AlphaFoldDB" id="A0AAV7KTH5"/>
<name>A0AAV7KTH5_PLEWA</name>
<keyword evidence="3" id="KW-1185">Reference proteome</keyword>
<dbReference type="Proteomes" id="UP001066276">
    <property type="component" value="Chromosome 12"/>
</dbReference>
<proteinExistence type="predicted"/>
<accession>A0AAV7KTH5</accession>